<reference evidence="2" key="1">
    <citation type="journal article" date="2014" name="Int. J. Syst. Evol. Microbiol.">
        <title>Complete genome sequence of Corynebacterium casei LMG S-19264T (=DSM 44701T), isolated from a smear-ripened cheese.</title>
        <authorList>
            <consortium name="US DOE Joint Genome Institute (JGI-PGF)"/>
            <person name="Walter F."/>
            <person name="Albersmeier A."/>
            <person name="Kalinowski J."/>
            <person name="Ruckert C."/>
        </authorList>
    </citation>
    <scope>NUCLEOTIDE SEQUENCE</scope>
    <source>
        <strain evidence="2">CGMCC 1.12160</strain>
    </source>
</reference>
<dbReference type="InterPro" id="IPR001509">
    <property type="entry name" value="Epimerase_deHydtase"/>
</dbReference>
<protein>
    <recommendedName>
        <fullName evidence="1">NAD-dependent epimerase/dehydratase domain-containing protein</fullName>
    </recommendedName>
</protein>
<proteinExistence type="predicted"/>
<comment type="caution">
    <text evidence="2">The sequence shown here is derived from an EMBL/GenBank/DDBJ whole genome shotgun (WGS) entry which is preliminary data.</text>
</comment>
<gene>
    <name evidence="2" type="ORF">GCM10011366_00400</name>
</gene>
<sequence>MAGWYQIGSPTPELGHQVNVVGTRNVLTAALRAGTRKVVHTSTLAVNSDTGGAVRDETYRHHGEHLSVYDRTKAQAHHIADELVAQGLPLVIVMPGGIYGPGDTSQVGGYVAQVASGRRPLVPRHGGTLMWAHVEDVAAGHLLAMERGRVGESYMLAGEPATLAELLGTVADLAGTKGPVLVPETVLRLVGRVLGPLEGRVPLSGQYHPETMRAALASYVGTAEKARGELGWRSRDLRDGLRQTITATDVLP</sequence>
<dbReference type="SUPFAM" id="SSF51735">
    <property type="entry name" value="NAD(P)-binding Rossmann-fold domains"/>
    <property type="match status" value="1"/>
</dbReference>
<reference evidence="2" key="2">
    <citation type="submission" date="2020-09" db="EMBL/GenBank/DDBJ databases">
        <authorList>
            <person name="Sun Q."/>
            <person name="Zhou Y."/>
        </authorList>
    </citation>
    <scope>NUCLEOTIDE SEQUENCE</scope>
    <source>
        <strain evidence="2">CGMCC 1.12160</strain>
    </source>
</reference>
<dbReference type="PANTHER" id="PTHR48079:SF6">
    <property type="entry name" value="NAD(P)-BINDING DOMAIN-CONTAINING PROTEIN-RELATED"/>
    <property type="match status" value="1"/>
</dbReference>
<dbReference type="Gene3D" id="3.40.50.720">
    <property type="entry name" value="NAD(P)-binding Rossmann-like Domain"/>
    <property type="match status" value="1"/>
</dbReference>
<organism evidence="2 3">
    <name type="scientific">Ornithinimicrobium tianjinense</name>
    <dbReference type="NCBI Taxonomy" id="1195761"/>
    <lineage>
        <taxon>Bacteria</taxon>
        <taxon>Bacillati</taxon>
        <taxon>Actinomycetota</taxon>
        <taxon>Actinomycetes</taxon>
        <taxon>Micrococcales</taxon>
        <taxon>Ornithinimicrobiaceae</taxon>
        <taxon>Ornithinimicrobium</taxon>
    </lineage>
</organism>
<evidence type="ECO:0000313" key="3">
    <source>
        <dbReference type="Proteomes" id="UP000605670"/>
    </source>
</evidence>
<evidence type="ECO:0000313" key="2">
    <source>
        <dbReference type="EMBL" id="GGF36704.1"/>
    </source>
</evidence>
<dbReference type="Proteomes" id="UP000605670">
    <property type="component" value="Unassembled WGS sequence"/>
</dbReference>
<dbReference type="InterPro" id="IPR051783">
    <property type="entry name" value="NAD(P)-dependent_oxidoreduct"/>
</dbReference>
<accession>A0A917F1W6</accession>
<name>A0A917F1W6_9MICO</name>
<dbReference type="EMBL" id="BMEM01000001">
    <property type="protein sequence ID" value="GGF36704.1"/>
    <property type="molecule type" value="Genomic_DNA"/>
</dbReference>
<dbReference type="AlphaFoldDB" id="A0A917F1W6"/>
<keyword evidence="3" id="KW-1185">Reference proteome</keyword>
<dbReference type="GO" id="GO:0005737">
    <property type="term" value="C:cytoplasm"/>
    <property type="evidence" value="ECO:0007669"/>
    <property type="project" value="TreeGrafter"/>
</dbReference>
<dbReference type="Pfam" id="PF01370">
    <property type="entry name" value="Epimerase"/>
    <property type="match status" value="1"/>
</dbReference>
<evidence type="ECO:0000259" key="1">
    <source>
        <dbReference type="Pfam" id="PF01370"/>
    </source>
</evidence>
<dbReference type="GO" id="GO:0004029">
    <property type="term" value="F:aldehyde dehydrogenase (NAD+) activity"/>
    <property type="evidence" value="ECO:0007669"/>
    <property type="project" value="TreeGrafter"/>
</dbReference>
<dbReference type="PANTHER" id="PTHR48079">
    <property type="entry name" value="PROTEIN YEEZ"/>
    <property type="match status" value="1"/>
</dbReference>
<feature type="domain" description="NAD-dependent epimerase/dehydratase" evidence="1">
    <location>
        <begin position="12"/>
        <end position="155"/>
    </location>
</feature>
<dbReference type="InterPro" id="IPR036291">
    <property type="entry name" value="NAD(P)-bd_dom_sf"/>
</dbReference>